<dbReference type="STRING" id="312017.Q23MG2"/>
<sequence>MEQSLDQQNLFKQLGLTSSSQNNHRQSPIEQILQGTRAQSAFEPARNQKQSDNSIFKKQDNSSFIEERSPAQPQKSNEFQTQDQSFNGTQVGNMNNFEQKNEYYQQAYMNNQVQSQQNQQKVVENQIVQEAENEGEDDDDDVNDYNFNKKMQDYQESIKQIDNNNSPQQEQQHEKQENSVILQMYISIPGQDQEAVLELSRNESIQQAASRFAKLNKLDKEAEEQILQALYVAVEDKQDSEENLDLEDQHEEAQIRGGFNQMSFQQDNQYIQEEDDDENYNQRKSHQKQRDFFQQSHSKQSTGISQAKNSQFGFFDRVYANQSLSNFTNSNIQHNNNPGVRLYNQFEKERRKKIEEQEQLEKQEKQRQEEELKKLKQYPIINQKSAEIVKKKREKGEEPGQKDSYIKNFKISMIKQYYQQKELEQCTFQPQINQISRSLGDCLKQYRNFKDVYSNLYFESKIKQAEKQQVSIPSSSSKELEKECTFQPITNKQDKIKMNITGSFLERNKEYIEKKNQKAKNMQFLHQNVDITTGKKLFEPNIIQKNGSEKRSNNQIFEELYSLNEKKKKQQEEEEKKRNQQKQQIHLSEQTNNLVERQRKRKIEELFNKLDDDCDGFISGNKIAIEKIDKNVVILLLPILEEIDKRCLELDFQQFYEGFNTYFNQMNAQDRHLILFGNSKTNKPLKNSQQNNFTFSPQLNQKSLKIAMKKDYLDQFGQNEMYNQNVVGVSEFLVDNQKIENIKPNKSNAANKQ</sequence>
<feature type="compositionally biased region" description="Basic and acidic residues" evidence="2">
    <location>
        <begin position="55"/>
        <end position="69"/>
    </location>
</feature>
<feature type="coiled-coil region" evidence="1">
    <location>
        <begin position="343"/>
        <end position="378"/>
    </location>
</feature>
<feature type="compositionally biased region" description="Polar residues" evidence="2">
    <location>
        <begin position="1"/>
        <end position="39"/>
    </location>
</feature>
<evidence type="ECO:0000256" key="2">
    <source>
        <dbReference type="SAM" id="MobiDB-lite"/>
    </source>
</evidence>
<accession>Q23MG2</accession>
<dbReference type="PANTHER" id="PTHR35381:SF1">
    <property type="entry name" value="EF-HAND DOMAIN-CONTAINING PROTEIN"/>
    <property type="match status" value="1"/>
</dbReference>
<evidence type="ECO:0000313" key="4">
    <source>
        <dbReference type="Proteomes" id="UP000009168"/>
    </source>
</evidence>
<evidence type="ECO:0008006" key="5">
    <source>
        <dbReference type="Google" id="ProtNLM"/>
    </source>
</evidence>
<evidence type="ECO:0000313" key="3">
    <source>
        <dbReference type="EMBL" id="EAR97677.2"/>
    </source>
</evidence>
<organism evidence="3 4">
    <name type="scientific">Tetrahymena thermophila (strain SB210)</name>
    <dbReference type="NCBI Taxonomy" id="312017"/>
    <lineage>
        <taxon>Eukaryota</taxon>
        <taxon>Sar</taxon>
        <taxon>Alveolata</taxon>
        <taxon>Ciliophora</taxon>
        <taxon>Intramacronucleata</taxon>
        <taxon>Oligohymenophorea</taxon>
        <taxon>Hymenostomatida</taxon>
        <taxon>Tetrahymenina</taxon>
        <taxon>Tetrahymenidae</taxon>
        <taxon>Tetrahymena</taxon>
    </lineage>
</organism>
<dbReference type="EMBL" id="GG662661">
    <property type="protein sequence ID" value="EAR97677.2"/>
    <property type="molecule type" value="Genomic_DNA"/>
</dbReference>
<keyword evidence="4" id="KW-1185">Reference proteome</keyword>
<feature type="compositionally biased region" description="Polar residues" evidence="2">
    <location>
        <begin position="71"/>
        <end position="94"/>
    </location>
</feature>
<name>Q23MG2_TETTS</name>
<dbReference type="RefSeq" id="XP_001017922.2">
    <property type="nucleotide sequence ID" value="XM_001017922.3"/>
</dbReference>
<gene>
    <name evidence="3" type="ORF">TTHERM_00620970</name>
</gene>
<proteinExistence type="predicted"/>
<dbReference type="GeneID" id="7844857"/>
<reference evidence="4" key="1">
    <citation type="journal article" date="2006" name="PLoS Biol.">
        <title>Macronuclear genome sequence of the ciliate Tetrahymena thermophila, a model eukaryote.</title>
        <authorList>
            <person name="Eisen J.A."/>
            <person name="Coyne R.S."/>
            <person name="Wu M."/>
            <person name="Wu D."/>
            <person name="Thiagarajan M."/>
            <person name="Wortman J.R."/>
            <person name="Badger J.H."/>
            <person name="Ren Q."/>
            <person name="Amedeo P."/>
            <person name="Jones K.M."/>
            <person name="Tallon L.J."/>
            <person name="Delcher A.L."/>
            <person name="Salzberg S.L."/>
            <person name="Silva J.C."/>
            <person name="Haas B.J."/>
            <person name="Majoros W.H."/>
            <person name="Farzad M."/>
            <person name="Carlton J.M."/>
            <person name="Smith R.K. Jr."/>
            <person name="Garg J."/>
            <person name="Pearlman R.E."/>
            <person name="Karrer K.M."/>
            <person name="Sun L."/>
            <person name="Manning G."/>
            <person name="Elde N.C."/>
            <person name="Turkewitz A.P."/>
            <person name="Asai D.J."/>
            <person name="Wilkes D.E."/>
            <person name="Wang Y."/>
            <person name="Cai H."/>
            <person name="Collins K."/>
            <person name="Stewart B.A."/>
            <person name="Lee S.R."/>
            <person name="Wilamowska K."/>
            <person name="Weinberg Z."/>
            <person name="Ruzzo W.L."/>
            <person name="Wloga D."/>
            <person name="Gaertig J."/>
            <person name="Frankel J."/>
            <person name="Tsao C.-C."/>
            <person name="Gorovsky M.A."/>
            <person name="Keeling P.J."/>
            <person name="Waller R.F."/>
            <person name="Patron N.J."/>
            <person name="Cherry J.M."/>
            <person name="Stover N.A."/>
            <person name="Krieger C.J."/>
            <person name="del Toro C."/>
            <person name="Ryder H.F."/>
            <person name="Williamson S.C."/>
            <person name="Barbeau R.A."/>
            <person name="Hamilton E.P."/>
            <person name="Orias E."/>
        </authorList>
    </citation>
    <scope>NUCLEOTIDE SEQUENCE [LARGE SCALE GENOMIC DNA]</scope>
    <source>
        <strain evidence="4">SB210</strain>
    </source>
</reference>
<dbReference type="InParanoid" id="Q23MG2"/>
<feature type="compositionally biased region" description="Polar residues" evidence="2">
    <location>
        <begin position="292"/>
        <end position="305"/>
    </location>
</feature>
<dbReference type="PANTHER" id="PTHR35381">
    <property type="entry name" value="EF-HAND DOMAIN-CONTAINING PROTEIN"/>
    <property type="match status" value="1"/>
</dbReference>
<dbReference type="Proteomes" id="UP000009168">
    <property type="component" value="Unassembled WGS sequence"/>
</dbReference>
<protein>
    <recommendedName>
        <fullName evidence="5">EF-hand domain-containing protein</fullName>
    </recommendedName>
</protein>
<keyword evidence="1" id="KW-0175">Coiled coil</keyword>
<dbReference type="KEGG" id="tet:TTHERM_00620970"/>
<dbReference type="AlphaFoldDB" id="Q23MG2"/>
<dbReference type="HOGENOM" id="CLU_367835_0_0_1"/>
<feature type="region of interest" description="Disordered" evidence="2">
    <location>
        <begin position="274"/>
        <end position="305"/>
    </location>
</feature>
<feature type="region of interest" description="Disordered" evidence="2">
    <location>
        <begin position="568"/>
        <end position="593"/>
    </location>
</feature>
<evidence type="ECO:0000256" key="1">
    <source>
        <dbReference type="SAM" id="Coils"/>
    </source>
</evidence>
<feature type="region of interest" description="Disordered" evidence="2">
    <location>
        <begin position="1"/>
        <end position="94"/>
    </location>
</feature>